<dbReference type="InterPro" id="IPR051604">
    <property type="entry name" value="Ergot_Alk_Oxidoreductase"/>
</dbReference>
<reference evidence="2" key="2">
    <citation type="journal article" date="2024" name="Environ. Microbiol.">
        <title>Genome analysis and description of Tunturibacter gen. nov. expands the diversity of Terriglobia in tundra soils.</title>
        <authorList>
            <person name="Messyasz A."/>
            <person name="Mannisto M.K."/>
            <person name="Kerkhof L.J."/>
            <person name="Haggblom M.M."/>
        </authorList>
    </citation>
    <scope>NUCLEOTIDE SEQUENCE</scope>
    <source>
        <strain evidence="2">X5P6</strain>
    </source>
</reference>
<evidence type="ECO:0000313" key="2">
    <source>
        <dbReference type="EMBL" id="XCB33541.1"/>
    </source>
</evidence>
<dbReference type="EMBL" id="CP132942">
    <property type="protein sequence ID" value="XCB33541.1"/>
    <property type="molecule type" value="Genomic_DNA"/>
</dbReference>
<gene>
    <name evidence="2" type="ORF">RBB77_01270</name>
</gene>
<evidence type="ECO:0000259" key="1">
    <source>
        <dbReference type="Pfam" id="PF05368"/>
    </source>
</evidence>
<proteinExistence type="predicted"/>
<protein>
    <submittedName>
        <fullName evidence="2">NmrA family NAD(P)-binding protein</fullName>
    </submittedName>
</protein>
<feature type="domain" description="NmrA-like" evidence="1">
    <location>
        <begin position="2"/>
        <end position="105"/>
    </location>
</feature>
<dbReference type="InterPro" id="IPR036291">
    <property type="entry name" value="NAD(P)-bd_dom_sf"/>
</dbReference>
<dbReference type="AlphaFoldDB" id="A0AAU7ZRK5"/>
<dbReference type="Gene3D" id="3.40.50.720">
    <property type="entry name" value="NAD(P)-binding Rossmann-like Domain"/>
    <property type="match status" value="1"/>
</dbReference>
<organism evidence="2">
    <name type="scientific">Tunturiibacter psychrotolerans</name>
    <dbReference type="NCBI Taxonomy" id="3069686"/>
    <lineage>
        <taxon>Bacteria</taxon>
        <taxon>Pseudomonadati</taxon>
        <taxon>Acidobacteriota</taxon>
        <taxon>Terriglobia</taxon>
        <taxon>Terriglobales</taxon>
        <taxon>Acidobacteriaceae</taxon>
        <taxon>Tunturiibacter</taxon>
    </lineage>
</organism>
<dbReference type="InterPro" id="IPR008030">
    <property type="entry name" value="NmrA-like"/>
</dbReference>
<sequence>MSHTILVTGAAGGSQGSTGRLVALFLLQQSIPVRAFVHKLDARSDELRQQGAEIFEGDLLNPASVKQALEDVQRAYFTFPVADGLLEAATIFAATARDAGLEMVVNNSQSQGTPDDPAFRDLRYAASFRNLQHRLADRIFDWAQVGAIHLQAPPYYENVRALIGHSVAEQNSAFLPWGDGHAVIPLVGAEDVARVAATLLAASDVPSERVFPLVTETLTVREIVETLGRALSRLIRYVPITDEQWVQAVKERINPHAIDHLTHLWQYFRRGGSRFRTTDTIRAVTGRNPQTLEEYFRANAASFDAQAASSRSI</sequence>
<dbReference type="PANTHER" id="PTHR43162:SF1">
    <property type="entry name" value="PRESTALK A DIFFERENTIATION PROTEIN A"/>
    <property type="match status" value="1"/>
</dbReference>
<dbReference type="RefSeq" id="WP_353064377.1">
    <property type="nucleotide sequence ID" value="NZ_CP132942.1"/>
</dbReference>
<dbReference type="Pfam" id="PF05368">
    <property type="entry name" value="NmrA"/>
    <property type="match status" value="1"/>
</dbReference>
<name>A0AAU7ZRK5_9BACT</name>
<accession>A0AAU7ZRK5</accession>
<reference evidence="2" key="1">
    <citation type="submission" date="2023-08" db="EMBL/GenBank/DDBJ databases">
        <authorList>
            <person name="Messyasz A."/>
            <person name="Mannisto M.K."/>
            <person name="Kerkhof L.J."/>
            <person name="Haggblom M."/>
        </authorList>
    </citation>
    <scope>NUCLEOTIDE SEQUENCE</scope>
    <source>
        <strain evidence="2">X5P6</strain>
    </source>
</reference>
<dbReference type="KEGG" id="tpsc:RBB77_01270"/>
<dbReference type="PANTHER" id="PTHR43162">
    <property type="match status" value="1"/>
</dbReference>
<dbReference type="SUPFAM" id="SSF51735">
    <property type="entry name" value="NAD(P)-binding Rossmann-fold domains"/>
    <property type="match status" value="1"/>
</dbReference>